<dbReference type="Proteomes" id="UP000719412">
    <property type="component" value="Unassembled WGS sequence"/>
</dbReference>
<name>A0A8J6H6D7_TENMO</name>
<protein>
    <submittedName>
        <fullName evidence="1">Uncharacterized protein</fullName>
    </submittedName>
</protein>
<organism evidence="1 2">
    <name type="scientific">Tenebrio molitor</name>
    <name type="common">Yellow mealworm beetle</name>
    <dbReference type="NCBI Taxonomy" id="7067"/>
    <lineage>
        <taxon>Eukaryota</taxon>
        <taxon>Metazoa</taxon>
        <taxon>Ecdysozoa</taxon>
        <taxon>Arthropoda</taxon>
        <taxon>Hexapoda</taxon>
        <taxon>Insecta</taxon>
        <taxon>Pterygota</taxon>
        <taxon>Neoptera</taxon>
        <taxon>Endopterygota</taxon>
        <taxon>Coleoptera</taxon>
        <taxon>Polyphaga</taxon>
        <taxon>Cucujiformia</taxon>
        <taxon>Tenebrionidae</taxon>
        <taxon>Tenebrio</taxon>
    </lineage>
</organism>
<comment type="caution">
    <text evidence="1">The sequence shown here is derived from an EMBL/GenBank/DDBJ whole genome shotgun (WGS) entry which is preliminary data.</text>
</comment>
<evidence type="ECO:0000313" key="1">
    <source>
        <dbReference type="EMBL" id="KAH0808939.1"/>
    </source>
</evidence>
<gene>
    <name evidence="1" type="ORF">GEV33_013849</name>
</gene>
<reference evidence="1" key="2">
    <citation type="submission" date="2021-08" db="EMBL/GenBank/DDBJ databases">
        <authorList>
            <person name="Eriksson T."/>
        </authorList>
    </citation>
    <scope>NUCLEOTIDE SEQUENCE</scope>
    <source>
        <strain evidence="1">Stoneville</strain>
        <tissue evidence="1">Whole head</tissue>
    </source>
</reference>
<dbReference type="AlphaFoldDB" id="A0A8J6H6D7"/>
<accession>A0A8J6H6D7</accession>
<keyword evidence="2" id="KW-1185">Reference proteome</keyword>
<sequence length="591" mass="66677">MKFYNHAPHRIRSKGVAKFLKYWVNNLLHIKTRIEHDVMCNYESPWRSICISKPNRFRLQGGQANLFANSFVDFSNRDCVTCKNKTHLLAHRAYLATVLGLIGDDFRGGWSALFVVGFVVLGERRRLQGHADVLELAGRRPEIRGVRMGAEVLRGGRVRVDPAEVLRRQTTRRRRRLEKNNRAMTACQVYTFVILLGLVNSQRPESCGSSKTTTTVPPEDNDKKFNVVVFLAKTTTGEAYTQDSGIKYLNFVEKTRVKHCAGSGTDDDSLATFTGQGSDCKQLLKTGIYSLISYCRNVLGMTTAIASQENDTFSNALRFKKASEDREVRYYHPKTLKGRLGLREKPRLITNPEHTEVFKIRSKRECHFDDGQNPSSEEPPKWDVFGISASIKLTFFGKLFEDAKTQEKTVPSPETSQKQDLDQLGHVSENCLFDLVKETLSNVQEGCNNGFLMIVLGGCLKEICDIYSTLMQSVKHVVENTDERNTLIVVTGSCPPIDQATPEEQQCLIPVYMRGPPKTSSIAVSRQLYDVPYAIKNLLAEMNGGNYFATLKSKRNKRADEEVEEKRSSGGGRSSGSWVLVGLYLWRVAWE</sequence>
<reference evidence="1" key="1">
    <citation type="journal article" date="2020" name="J Insects Food Feed">
        <title>The yellow mealworm (Tenebrio molitor) genome: a resource for the emerging insects as food and feed industry.</title>
        <authorList>
            <person name="Eriksson T."/>
            <person name="Andere A."/>
            <person name="Kelstrup H."/>
            <person name="Emery V."/>
            <person name="Picard C."/>
        </authorList>
    </citation>
    <scope>NUCLEOTIDE SEQUENCE</scope>
    <source>
        <strain evidence="1">Stoneville</strain>
        <tissue evidence="1">Whole head</tissue>
    </source>
</reference>
<proteinExistence type="predicted"/>
<evidence type="ECO:0000313" key="2">
    <source>
        <dbReference type="Proteomes" id="UP000719412"/>
    </source>
</evidence>
<dbReference type="EMBL" id="JABDTM020028441">
    <property type="protein sequence ID" value="KAH0808939.1"/>
    <property type="molecule type" value="Genomic_DNA"/>
</dbReference>